<accession>A0ABZ1CF21</accession>
<protein>
    <submittedName>
        <fullName evidence="1">Uncharacterized protein</fullName>
    </submittedName>
</protein>
<reference evidence="1 2" key="1">
    <citation type="submission" date="2023-12" db="EMBL/GenBank/DDBJ databases">
        <title>Thiobacillus sedimentum sp. nov., a chemolithoautotrophic sulfur-oxidizing bacterium isolated from freshwater sediment.</title>
        <authorList>
            <person name="Luo J."/>
            <person name="Dai C."/>
        </authorList>
    </citation>
    <scope>NUCLEOTIDE SEQUENCE [LARGE SCALE GENOMIC DNA]</scope>
    <source>
        <strain evidence="1 2">SCUT-2</strain>
    </source>
</reference>
<sequence>MKSPTHYIAFSGGQVLKSNAPWLVYGWLAPDGAFVALDGRKFPGDLAVPINPADASGGASGAAGR</sequence>
<dbReference type="EMBL" id="CP141769">
    <property type="protein sequence ID" value="WRS37959.1"/>
    <property type="molecule type" value="Genomic_DNA"/>
</dbReference>
<organism evidence="1 2">
    <name type="scientific">Thiobacillus sedimenti</name>
    <dbReference type="NCBI Taxonomy" id="3110231"/>
    <lineage>
        <taxon>Bacteria</taxon>
        <taxon>Pseudomonadati</taxon>
        <taxon>Pseudomonadota</taxon>
        <taxon>Betaproteobacteria</taxon>
        <taxon>Nitrosomonadales</taxon>
        <taxon>Thiobacillaceae</taxon>
        <taxon>Thiobacillus</taxon>
    </lineage>
</organism>
<proteinExistence type="predicted"/>
<dbReference type="RefSeq" id="WP_324778573.1">
    <property type="nucleotide sequence ID" value="NZ_CP141769.1"/>
</dbReference>
<dbReference type="Proteomes" id="UP001334732">
    <property type="component" value="Chromosome"/>
</dbReference>
<gene>
    <name evidence="1" type="ORF">VA613_07975</name>
</gene>
<evidence type="ECO:0000313" key="1">
    <source>
        <dbReference type="EMBL" id="WRS37959.1"/>
    </source>
</evidence>
<keyword evidence="2" id="KW-1185">Reference proteome</keyword>
<name>A0ABZ1CF21_9PROT</name>
<evidence type="ECO:0000313" key="2">
    <source>
        <dbReference type="Proteomes" id="UP001334732"/>
    </source>
</evidence>